<protein>
    <submittedName>
        <fullName evidence="1">Uncharacterized protein</fullName>
    </submittedName>
</protein>
<comment type="caution">
    <text evidence="1">The sequence shown here is derived from an EMBL/GenBank/DDBJ whole genome shotgun (WGS) entry which is preliminary data.</text>
</comment>
<reference evidence="1" key="1">
    <citation type="journal article" date="2020" name="mSystems">
        <title>Genome- and Community-Level Interaction Insights into Carbon Utilization and Element Cycling Functions of Hydrothermarchaeota in Hydrothermal Sediment.</title>
        <authorList>
            <person name="Zhou Z."/>
            <person name="Liu Y."/>
            <person name="Xu W."/>
            <person name="Pan J."/>
            <person name="Luo Z.H."/>
            <person name="Li M."/>
        </authorList>
    </citation>
    <scope>NUCLEOTIDE SEQUENCE [LARGE SCALE GENOMIC DNA]</scope>
    <source>
        <strain evidence="1">SpSt-902</strain>
    </source>
</reference>
<name>A0A7C3LS96_9BACT</name>
<accession>A0A7C3LS96</accession>
<proteinExistence type="predicted"/>
<dbReference type="EMBL" id="DTMM01000101">
    <property type="protein sequence ID" value="HFT93362.1"/>
    <property type="molecule type" value="Genomic_DNA"/>
</dbReference>
<organism evidence="1">
    <name type="scientific">Leptospirillum ferriphilum</name>
    <dbReference type="NCBI Taxonomy" id="178606"/>
    <lineage>
        <taxon>Bacteria</taxon>
        <taxon>Pseudomonadati</taxon>
        <taxon>Nitrospirota</taxon>
        <taxon>Nitrospiria</taxon>
        <taxon>Nitrospirales</taxon>
        <taxon>Nitrospiraceae</taxon>
        <taxon>Leptospirillum</taxon>
    </lineage>
</organism>
<gene>
    <name evidence="1" type="ORF">ENX03_05375</name>
</gene>
<evidence type="ECO:0000313" key="1">
    <source>
        <dbReference type="EMBL" id="HFT93362.1"/>
    </source>
</evidence>
<dbReference type="AlphaFoldDB" id="A0A7C3LS96"/>
<sequence>MTSCSSNPAQGSSSRHAISVSGTLLSGTLALPKTAIYLTDLSHPGRSFEEATDLQGHFRMDLAPGTWRLKSAPVSSCPVDNTFVVPEGSPPLKVRVTAPALTFIHCPPSRLELIGPVSASQEVSVASSAIRGFMIPPPGQTVPLFLTLAGTGGKVDELLVRKDGTFTWSPPGPGTYTIQSVLTGFCPIYTTILVRRDSRYLVVSSHRLDKGGQCSAVTANMYSGAFSLPPASR</sequence>